<accession>S8AH59</accession>
<comment type="caution">
    <text evidence="3">The sequence shown here is derived from an EMBL/GenBank/DDBJ whole genome shotgun (WGS) entry which is preliminary data.</text>
</comment>
<evidence type="ECO:0000313" key="4">
    <source>
        <dbReference type="Proteomes" id="UP000015100"/>
    </source>
</evidence>
<feature type="region of interest" description="Disordered" evidence="2">
    <location>
        <begin position="1"/>
        <end position="24"/>
    </location>
</feature>
<reference evidence="3 4" key="1">
    <citation type="journal article" date="2013" name="PLoS Genet.">
        <title>Genomic mechanisms accounting for the adaptation to parasitism in nematode-trapping fungi.</title>
        <authorList>
            <person name="Meerupati T."/>
            <person name="Andersson K.M."/>
            <person name="Friman E."/>
            <person name="Kumar D."/>
            <person name="Tunlid A."/>
            <person name="Ahren D."/>
        </authorList>
    </citation>
    <scope>NUCLEOTIDE SEQUENCE [LARGE SCALE GENOMIC DNA]</scope>
    <source>
        <strain evidence="3 4">CBS 200.50</strain>
    </source>
</reference>
<evidence type="ECO:0000313" key="3">
    <source>
        <dbReference type="EMBL" id="EPS42214.1"/>
    </source>
</evidence>
<dbReference type="OrthoDB" id="5328044at2759"/>
<name>S8AH59_DACHA</name>
<evidence type="ECO:0008006" key="5">
    <source>
        <dbReference type="Google" id="ProtNLM"/>
    </source>
</evidence>
<keyword evidence="4" id="KW-1185">Reference proteome</keyword>
<keyword evidence="1" id="KW-0175">Coiled coil</keyword>
<dbReference type="InterPro" id="IPR036047">
    <property type="entry name" value="F-box-like_dom_sf"/>
</dbReference>
<dbReference type="OMA" id="KWIFEHE"/>
<dbReference type="EMBL" id="AQGS01000129">
    <property type="protein sequence ID" value="EPS42214.1"/>
    <property type="molecule type" value="Genomic_DNA"/>
</dbReference>
<dbReference type="AlphaFoldDB" id="S8AH59"/>
<organism evidence="3 4">
    <name type="scientific">Dactylellina haptotyla (strain CBS 200.50)</name>
    <name type="common">Nematode-trapping fungus</name>
    <name type="synonym">Monacrosporium haptotylum</name>
    <dbReference type="NCBI Taxonomy" id="1284197"/>
    <lineage>
        <taxon>Eukaryota</taxon>
        <taxon>Fungi</taxon>
        <taxon>Dikarya</taxon>
        <taxon>Ascomycota</taxon>
        <taxon>Pezizomycotina</taxon>
        <taxon>Orbiliomycetes</taxon>
        <taxon>Orbiliales</taxon>
        <taxon>Orbiliaceae</taxon>
        <taxon>Dactylellina</taxon>
    </lineage>
</organism>
<feature type="region of interest" description="Disordered" evidence="2">
    <location>
        <begin position="46"/>
        <end position="65"/>
    </location>
</feature>
<feature type="compositionally biased region" description="Acidic residues" evidence="2">
    <location>
        <begin position="51"/>
        <end position="64"/>
    </location>
</feature>
<gene>
    <name evidence="3" type="ORF">H072_3835</name>
</gene>
<protein>
    <recommendedName>
        <fullName evidence="5">F-box domain-containing protein</fullName>
    </recommendedName>
</protein>
<evidence type="ECO:0000256" key="1">
    <source>
        <dbReference type="SAM" id="Coils"/>
    </source>
</evidence>
<feature type="coiled-coil region" evidence="1">
    <location>
        <begin position="143"/>
        <end position="187"/>
    </location>
</feature>
<dbReference type="HOGENOM" id="CLU_042550_0_0_1"/>
<evidence type="ECO:0000256" key="2">
    <source>
        <dbReference type="SAM" id="MobiDB-lite"/>
    </source>
</evidence>
<proteinExistence type="predicted"/>
<sequence>MSDEEYVHVSSSVGETTSEDELDMSRTLEEEMAELENMLTEPMVFVPQPNDVDEGVSMEDDSDDDGIKLVGQEKWIFEHEKRMLQQEKKMLAHGQKMLAQEKKMFERESKMLKQQRWMNDKRKKLFEGEEDVPDVEEQIALEEKRIEEKQTAMDDRVQKLERRITDLEEQLSRLKTTRKEIKEKNKLTISNLPIEIQVEILSYLPWQYHFYCFDVLPRWRQAKVLRDLQPERYHFSDKNYCPRMHRLGADGGWMLAIKEGKIESVTYILELLKTLDLPNYNEDDEKYAPVDLLQSHILEDPLFSHTPADPEKEAKEVDKVAFQIGMCEGGYEQLFMSKDVNGNEVLRQEDLTFTFPFADHPELQNMQVIEFLDWTAKWFSGLPQLKEYKKITFELLNYDWCEMGFMVLLHDLRK</sequence>
<reference evidence="4" key="2">
    <citation type="submission" date="2013-04" db="EMBL/GenBank/DDBJ databases">
        <title>Genomic mechanisms accounting for the adaptation to parasitism in nematode-trapping fungi.</title>
        <authorList>
            <person name="Ahren D.G."/>
        </authorList>
    </citation>
    <scope>NUCLEOTIDE SEQUENCE [LARGE SCALE GENOMIC DNA]</scope>
    <source>
        <strain evidence="4">CBS 200.50</strain>
    </source>
</reference>
<dbReference type="Proteomes" id="UP000015100">
    <property type="component" value="Unassembled WGS sequence"/>
</dbReference>
<dbReference type="SUPFAM" id="SSF81383">
    <property type="entry name" value="F-box domain"/>
    <property type="match status" value="1"/>
</dbReference>